<name>A0A8H7EQC3_9FUNG</name>
<feature type="coiled-coil region" evidence="1">
    <location>
        <begin position="84"/>
        <end position="150"/>
    </location>
</feature>
<proteinExistence type="predicted"/>
<gene>
    <name evidence="2" type="ORF">EC973_003778</name>
</gene>
<dbReference type="EMBL" id="JABAYA010000218">
    <property type="protein sequence ID" value="KAF7722022.1"/>
    <property type="molecule type" value="Genomic_DNA"/>
</dbReference>
<dbReference type="PANTHER" id="PTHR38120:SF1">
    <property type="entry name" value="M PROTEIN, SEROTYPE 2.1"/>
    <property type="match status" value="1"/>
</dbReference>
<dbReference type="PANTHER" id="PTHR38120">
    <property type="entry name" value="EXPRESSED PROTEIN"/>
    <property type="match status" value="1"/>
</dbReference>
<feature type="coiled-coil region" evidence="1">
    <location>
        <begin position="199"/>
        <end position="243"/>
    </location>
</feature>
<dbReference type="Proteomes" id="UP000605846">
    <property type="component" value="Unassembled WGS sequence"/>
</dbReference>
<keyword evidence="3" id="KW-1185">Reference proteome</keyword>
<evidence type="ECO:0000313" key="2">
    <source>
        <dbReference type="EMBL" id="KAF7722022.1"/>
    </source>
</evidence>
<evidence type="ECO:0000256" key="1">
    <source>
        <dbReference type="SAM" id="Coils"/>
    </source>
</evidence>
<dbReference type="OrthoDB" id="2121319at2759"/>
<dbReference type="AlphaFoldDB" id="A0A8H7EQC3"/>
<keyword evidence="1" id="KW-0175">Coiled coil</keyword>
<reference evidence="2" key="1">
    <citation type="submission" date="2020-01" db="EMBL/GenBank/DDBJ databases">
        <title>Genome Sequencing of Three Apophysomyces-Like Fungal Strains Confirms a Novel Fungal Genus in the Mucoromycota with divergent Burkholderia-like Endosymbiotic Bacteria.</title>
        <authorList>
            <person name="Stajich J.E."/>
            <person name="Macias A.M."/>
            <person name="Carter-House D."/>
            <person name="Lovett B."/>
            <person name="Kasson L.R."/>
            <person name="Berry K."/>
            <person name="Grigoriev I."/>
            <person name="Chang Y."/>
            <person name="Spatafora J."/>
            <person name="Kasson M.T."/>
        </authorList>
    </citation>
    <scope>NUCLEOTIDE SEQUENCE</scope>
    <source>
        <strain evidence="2">NRRL A-21654</strain>
    </source>
</reference>
<comment type="caution">
    <text evidence="2">The sequence shown here is derived from an EMBL/GenBank/DDBJ whole genome shotgun (WGS) entry which is preliminary data.</text>
</comment>
<organism evidence="2 3">
    <name type="scientific">Apophysomyces ossiformis</name>
    <dbReference type="NCBI Taxonomy" id="679940"/>
    <lineage>
        <taxon>Eukaryota</taxon>
        <taxon>Fungi</taxon>
        <taxon>Fungi incertae sedis</taxon>
        <taxon>Mucoromycota</taxon>
        <taxon>Mucoromycotina</taxon>
        <taxon>Mucoromycetes</taxon>
        <taxon>Mucorales</taxon>
        <taxon>Mucorineae</taxon>
        <taxon>Mucoraceae</taxon>
        <taxon>Apophysomyces</taxon>
    </lineage>
</organism>
<feature type="coiled-coil region" evidence="1">
    <location>
        <begin position="306"/>
        <end position="333"/>
    </location>
</feature>
<accession>A0A8H7EQC3</accession>
<protein>
    <submittedName>
        <fullName evidence="2">Uncharacterized protein</fullName>
    </submittedName>
</protein>
<evidence type="ECO:0000313" key="3">
    <source>
        <dbReference type="Proteomes" id="UP000605846"/>
    </source>
</evidence>
<sequence length="446" mass="51714">MSTDTDGNLYSVIQLLKQQLEEKHNENLDVSVIRLCHFKPLELFGKFTFLSYKDKLKRAVNVKNGKIKIMTICERQNNISNAAQERLELQIYEQDQELTRLQKELQQSLKIKKEVEKKMEQEHYAFENERLQWQQREAELNDEIRSLNASSQAQRIVRRREVGRSPTIVDHILTESPYQGNKLAQPSSKTYGKYIAHLKNDLERQNRTMFEQASQLQIQSQRIEQLQEEIIGINQLNQSLMEENEGYKILLQEKAINGTWATNSVQQYAKEQDGRHTMTSDSDVQLMRTVSDNSLNLATELGLAANDGKARTIQELNEEIRALRDTNRALLLYLERILVRLLNSDGLENVLSVDPPHPNRTSSESAPAATQTLYGLLTRKATDSHVVRRRTFPHYKSKTTDDKGMFPATLDDDMERLKHFNHIKHKTYMPTFSGSSIWDEARRLES</sequence>